<sequence>MMKKENKNILLVAFWKLISVAFALGGRVTKITPTSGSLLGATRLTIHGEGFANDQFNWHQEELGNSVTLVSVSRAHVLPCDVITYYTTPYRIVCTTRPSPSGEDSYNIRITVDGQSLDNSNRDAYCGNECVFKFTKSRTPTITSVTPRYGLPGTLLTINGTMFTDQVIETEDYNPNKEVIERVYAGAGLCEIYNTSSKELYGVKIVDSTAGFIKCKPNSTIVGSQRVSFIVSGYGRSQMSREAISVDSQDRLYVFQTHADVEDASPSVGSIAGGTILTITGKGFDKHAKNISVHVAGVPCKVLDMQSEVIKCQTNAASQPLSDGENIYPGNRGLLREVWTNTRPSSVSAVGRLNTSASDYHSEVVSESSSPTQASFGESSSFSDRYRGFFVPPSDNNYTFFIQADDQAELYLSLNESAAAKTMIASCSKPTTSWTTYAEQKSAVFSLKRGRRYYIESLHVQDAGKSHVSIGVKLQKTRFVNSQIGAAVNEKQEIRMSSVKHPDIQVINITKWDDGKKFEVQDVEVISCKRTQGNDTNCTDAFSVSYGGLNIAPVLVNNMTAKNLQQALNNLTSIKKRGRVGVTEVITGNNTMSYRVTFHFDDPTDTQMLLNNTLGSNGTSVKITHFQKGVPGNYWFKLSLAGRTTNSIHINAEASDLKQELQNMTGWYCSYQTTQERAYYYNGFEKSPQGPLWGERVFKTRPNCGRFSLKNPKYLFYGGQTKDILGRVLKGYDVARYKQLCFSYKGKMKNYIKVYISYTDTSGSDQARWRTYSVVTIYDNSWHQLCTNIHDLVSNDKSLLINTRFKTYVEVITLDYRGVDFYVDDIFIWRDAVRVQRLLQAAEPGGNIMESVDVQKLGPSAWSVSLTPSSCGTGLELLQIAQAQVISGNTSSGHALFKPINATENSTILVSREQAATPPIGGTFDLGLQGEIVKGIPANVSQDKLQFILENNFNIGKVRVNRVGTCASSSWTVEWATTGGDQPSIEVNGTCLTGNNVSVQATTIDDGGLFLRPIPGDMLRVAEMKPQVTVSLNSIPSSCSKRQCSFTFSSRSTPALTSVSPQRGAPGTEITLTGSGFSSSVAEVNVTIGGITCHVTSASLSSITCVTGQSIGGSQEIIVLIADKGVAKPASGKVLFTYPVIVNEIQPRRGSSGGGTVVTLKGNGFGATLNISRVLIGGSICNIIHSNLTELMCVTSSHAPGNASVHVTVGSEVGTLLNAFVFDSGMTPTVSSLSVSQGSVSGSEELVIHGSGFEDSKTSVHIGPNPCNVTSLYSTLIKCTTPANAPGIYDVKVYVNGKGYAVDSRSLESKLPHFTYVLEITGISPQYGSIFGGTIVTVTGHGFSDNNAANVVDIGDVPCKVLSSKSTEIVCKTGAAYTNHTVDNTGQHPEYGIGYGWNPQTILINVGDFVKWKWTSPEMSGMSFGVQQTSDSTATVYDGKGFKSARSGNGNFSHQFNVPGTYFYSSGAVDPYGAINMKGRVIVNDLKTRSFHLKVRVGGFLAPYNASGAGPLSSSSSDCQKGVDSAIPQCSIQGPLQSNPASLSFTFWNCSTPEVTSISPNNGTSSTILTIKGKGFGAPKCLNEVKIGSTDCVVQSSTENEIKCLVSPGNQLIAGLPHSVSVRVNNRGLAVIKVENKLRSSFLLQPTVQSVSPQSGSVKGGSILTIKGDGFSLDNSHTYVHIGGAACKIDSISYNQIRCKTSEKSASQALDVEVKVNGVEAHCSSIFSCSFTYSTSKTPKVDSVEPSAIVGTDNVIRIYGSGFPSEMSDLDVQIGNISCTVMSSSQYSASCRLGPIVAGKHALRIHVAGQGLATFEAGASSTIDSLAAVSSLTPVEGSIMGGTELSIKGSGFDPTEGRTTIQIGAHYCTVTSVTPSEVGCITSAHSPGSFEVTVTANAQQFPRLRYLYRKLATPYVTLVSPAQGKIGQTVTISGSGFSTDTANMRVTIANKSCSVLSSTSTRLTCKLASKAAGVYHVILHVKGKGLAAYSSPEPLTFTYEISLVNISPNDCGFGGGRTVSVTGQGFDQSTTVKICDNICRTINSTLNEILCEVPAYVGQPGDDEIMCSVSVTGNGKVTSSKPSLFTYRESLTSRITSVMPSRGGTGGGVEITIKGNGFSTSQDGNRVTIASVPCKVTFFSLTEIRCVTGPRSGDIQSKVRIEVDNRGIATQDRADFQYIDLWSSPFTWGYKSPPEKGEAVVILKGQTILLDEDTPVFSILVIRGQLIFDEKDLTLNAKKILVVDGGKLQVGTASKPFQHKAKIVLHGHIHDKRLPIFGTKVLAVREGTLDLHGRVVPITWTQLAKTAVPGDTLLSLKHSVTWNIGDQMVLASTSRSPEENEELSITSVSNDGRTIGITPRVKYKHISLAQNISGRHIETRAEVGLLTRNVVVEGSENDEWSEKIPECPDDFDPGIFAVQTCFQGRYGEETASEQFGSQIMINAKMQSKGLVTGRISYVEVRKAGQAFGLGRYPVHFHLSGDVSGSYVRGCAIHHTFNRAVTVHGVTGLVVEHNVAYHIKGHAYFIEDGIETGNTIQYNLGVFVQSSSTLLTTDSTPATFWVTNPNNTIRHNAAAGGSHHGYWYNLPNHPGGPSFTTSVCPKNAPLGEFQNNTAHSFGRYGVWIFQDYFPMKGGACNSKVSEPAKFYTLLAYNNLKGFELTNGGAFHCHRQQRSWD</sequence>
<evidence type="ECO:0000313" key="13">
    <source>
        <dbReference type="Proteomes" id="UP001159405"/>
    </source>
</evidence>
<comment type="caution">
    <text evidence="12">The sequence shown here is derived from an EMBL/GenBank/DDBJ whole genome shotgun (WGS) entry which is preliminary data.</text>
</comment>
<dbReference type="SUPFAM" id="SSF81296">
    <property type="entry name" value="E set domains"/>
    <property type="match status" value="14"/>
</dbReference>
<protein>
    <recommendedName>
        <fullName evidence="14">Fibrocystin-L</fullName>
    </recommendedName>
</protein>
<dbReference type="Gene3D" id="2.60.40.10">
    <property type="entry name" value="Immunoglobulins"/>
    <property type="match status" value="14"/>
</dbReference>
<dbReference type="PROSITE" id="PS51484">
    <property type="entry name" value="G8"/>
    <property type="match status" value="1"/>
</dbReference>
<dbReference type="InterPro" id="IPR008972">
    <property type="entry name" value="Cupredoxin"/>
</dbReference>
<dbReference type="InterPro" id="IPR011050">
    <property type="entry name" value="Pectin_lyase_fold/virulence"/>
</dbReference>
<dbReference type="InterPro" id="IPR002909">
    <property type="entry name" value="IPT_dom"/>
</dbReference>
<evidence type="ECO:0000256" key="1">
    <source>
        <dbReference type="ARBA" id="ARBA00004167"/>
    </source>
</evidence>
<keyword evidence="6" id="KW-0677">Repeat</keyword>
<dbReference type="InterPro" id="IPR011658">
    <property type="entry name" value="PA14_dom"/>
</dbReference>
<feature type="domain" description="G8" evidence="10">
    <location>
        <begin position="2186"/>
        <end position="2305"/>
    </location>
</feature>
<dbReference type="PANTHER" id="PTHR46769">
    <property type="entry name" value="POLYCYSTIC KIDNEY AND HEPATIC DISEASE 1 (AUTOSOMAL RECESSIVE)-LIKE 1"/>
    <property type="match status" value="1"/>
</dbReference>
<dbReference type="InterPro" id="IPR055401">
    <property type="entry name" value="CEMIP_beta-hel_dom"/>
</dbReference>
<evidence type="ECO:0000259" key="10">
    <source>
        <dbReference type="PROSITE" id="PS51484"/>
    </source>
</evidence>
<keyword evidence="7" id="KW-1133">Transmembrane helix</keyword>
<gene>
    <name evidence="12" type="ORF">PLOB_00016925</name>
</gene>
<dbReference type="Pfam" id="PF01833">
    <property type="entry name" value="TIG"/>
    <property type="match status" value="13"/>
</dbReference>
<dbReference type="EMBL" id="CALNXK010000200">
    <property type="protein sequence ID" value="CAH3175417.1"/>
    <property type="molecule type" value="Genomic_DNA"/>
</dbReference>
<dbReference type="InterPro" id="IPR014756">
    <property type="entry name" value="Ig_E-set"/>
</dbReference>
<feature type="domain" description="PA14" evidence="11">
    <location>
        <begin position="329"/>
        <end position="488"/>
    </location>
</feature>
<dbReference type="InterPro" id="IPR052387">
    <property type="entry name" value="Fibrocystin"/>
</dbReference>
<keyword evidence="7" id="KW-0472">Membrane</keyword>
<keyword evidence="9" id="KW-0966">Cell projection</keyword>
<dbReference type="Proteomes" id="UP001159405">
    <property type="component" value="Unassembled WGS sequence"/>
</dbReference>
<comment type="subcellular location">
    <subcellularLocation>
        <location evidence="2">Cell membrane</location>
    </subcellularLocation>
    <subcellularLocation>
        <location evidence="3">Cell projection</location>
    </subcellularLocation>
    <subcellularLocation>
        <location evidence="1">Membrane</location>
        <topology evidence="1">Single-pass membrane protein</topology>
    </subcellularLocation>
</comment>
<dbReference type="SMART" id="SM01225">
    <property type="entry name" value="G8"/>
    <property type="match status" value="1"/>
</dbReference>
<dbReference type="Pfam" id="PF10162">
    <property type="entry name" value="G8"/>
    <property type="match status" value="1"/>
</dbReference>
<dbReference type="CDD" id="cd00603">
    <property type="entry name" value="IPT_PCSR"/>
    <property type="match status" value="11"/>
</dbReference>
<dbReference type="CDD" id="cd00102">
    <property type="entry name" value="IPT"/>
    <property type="match status" value="1"/>
</dbReference>
<dbReference type="PANTHER" id="PTHR46769:SF2">
    <property type="entry name" value="FIBROCYSTIN-L ISOFORM 2 PRECURSOR-RELATED"/>
    <property type="match status" value="1"/>
</dbReference>
<dbReference type="Pfam" id="PF07691">
    <property type="entry name" value="PA14"/>
    <property type="match status" value="1"/>
</dbReference>
<accession>A0ABN8RBY3</accession>
<evidence type="ECO:0000256" key="8">
    <source>
        <dbReference type="ARBA" id="ARBA00023180"/>
    </source>
</evidence>
<dbReference type="Gene3D" id="2.60.40.420">
    <property type="entry name" value="Cupredoxins - blue copper proteins"/>
    <property type="match status" value="1"/>
</dbReference>
<dbReference type="PROSITE" id="PS51820">
    <property type="entry name" value="PA14"/>
    <property type="match status" value="1"/>
</dbReference>
<evidence type="ECO:0000259" key="11">
    <source>
        <dbReference type="PROSITE" id="PS51820"/>
    </source>
</evidence>
<dbReference type="InterPro" id="IPR019316">
    <property type="entry name" value="G8_domain"/>
</dbReference>
<dbReference type="SMART" id="SM00429">
    <property type="entry name" value="IPT"/>
    <property type="match status" value="13"/>
</dbReference>
<keyword evidence="8" id="KW-0325">Glycoprotein</keyword>
<dbReference type="SUPFAM" id="SSF49503">
    <property type="entry name" value="Cupredoxins"/>
    <property type="match status" value="1"/>
</dbReference>
<dbReference type="SUPFAM" id="SSF56988">
    <property type="entry name" value="Anthrax protective antigen"/>
    <property type="match status" value="1"/>
</dbReference>
<evidence type="ECO:0000256" key="2">
    <source>
        <dbReference type="ARBA" id="ARBA00004236"/>
    </source>
</evidence>
<evidence type="ECO:0000256" key="7">
    <source>
        <dbReference type="ARBA" id="ARBA00022989"/>
    </source>
</evidence>
<evidence type="ECO:0000256" key="9">
    <source>
        <dbReference type="ARBA" id="ARBA00023273"/>
    </source>
</evidence>
<dbReference type="SUPFAM" id="SSF51126">
    <property type="entry name" value="Pectin lyase-like"/>
    <property type="match status" value="1"/>
</dbReference>
<keyword evidence="4" id="KW-1003">Cell membrane</keyword>
<evidence type="ECO:0000256" key="3">
    <source>
        <dbReference type="ARBA" id="ARBA00004316"/>
    </source>
</evidence>
<name>A0ABN8RBY3_9CNID</name>
<evidence type="ECO:0000256" key="5">
    <source>
        <dbReference type="ARBA" id="ARBA00022729"/>
    </source>
</evidence>
<dbReference type="InterPro" id="IPR013783">
    <property type="entry name" value="Ig-like_fold"/>
</dbReference>
<dbReference type="SMART" id="SM00710">
    <property type="entry name" value="PbH1"/>
    <property type="match status" value="7"/>
</dbReference>
<evidence type="ECO:0000256" key="6">
    <source>
        <dbReference type="ARBA" id="ARBA00022737"/>
    </source>
</evidence>
<organism evidence="12 13">
    <name type="scientific">Porites lobata</name>
    <dbReference type="NCBI Taxonomy" id="104759"/>
    <lineage>
        <taxon>Eukaryota</taxon>
        <taxon>Metazoa</taxon>
        <taxon>Cnidaria</taxon>
        <taxon>Anthozoa</taxon>
        <taxon>Hexacorallia</taxon>
        <taxon>Scleractinia</taxon>
        <taxon>Fungiina</taxon>
        <taxon>Poritidae</taxon>
        <taxon>Porites</taxon>
    </lineage>
</organism>
<dbReference type="InterPro" id="IPR006626">
    <property type="entry name" value="PbH1"/>
</dbReference>
<dbReference type="SMART" id="SM00758">
    <property type="entry name" value="PA14"/>
    <property type="match status" value="1"/>
</dbReference>
<evidence type="ECO:0000256" key="4">
    <source>
        <dbReference type="ARBA" id="ARBA00022475"/>
    </source>
</evidence>
<evidence type="ECO:0000313" key="12">
    <source>
        <dbReference type="EMBL" id="CAH3175417.1"/>
    </source>
</evidence>
<evidence type="ECO:0008006" key="14">
    <source>
        <dbReference type="Google" id="ProtNLM"/>
    </source>
</evidence>
<keyword evidence="13" id="KW-1185">Reference proteome</keyword>
<dbReference type="InterPro" id="IPR037524">
    <property type="entry name" value="PA14/GLEYA"/>
</dbReference>
<proteinExistence type="predicted"/>
<dbReference type="Gene3D" id="2.60.120.1560">
    <property type="match status" value="1"/>
</dbReference>
<reference evidence="12 13" key="1">
    <citation type="submission" date="2022-05" db="EMBL/GenBank/DDBJ databases">
        <authorList>
            <consortium name="Genoscope - CEA"/>
            <person name="William W."/>
        </authorList>
    </citation>
    <scope>NUCLEOTIDE SEQUENCE [LARGE SCALE GENOMIC DNA]</scope>
</reference>
<keyword evidence="5" id="KW-0732">Signal</keyword>
<dbReference type="Pfam" id="PF24606">
    <property type="entry name" value="CEMIP_beta-hel"/>
    <property type="match status" value="1"/>
</dbReference>
<keyword evidence="7" id="KW-0812">Transmembrane</keyword>